<gene>
    <name evidence="2" type="ORF">HNQ04_001644</name>
</gene>
<evidence type="ECO:0000256" key="1">
    <source>
        <dbReference type="SAM" id="SignalP"/>
    </source>
</evidence>
<accession>A0ABR6NQT9</accession>
<keyword evidence="3" id="KW-1185">Reference proteome</keyword>
<evidence type="ECO:0000313" key="2">
    <source>
        <dbReference type="EMBL" id="MBB6016401.1"/>
    </source>
</evidence>
<sequence>MKKSLSALISLVLVLAVTSANAKSVGGCGGCLEKTPTVNIQSSFTGN</sequence>
<organism evidence="2 3">
    <name type="scientific">Deinococcus radiopugnans ATCC 19172</name>
    <dbReference type="NCBI Taxonomy" id="585398"/>
    <lineage>
        <taxon>Bacteria</taxon>
        <taxon>Thermotogati</taxon>
        <taxon>Deinococcota</taxon>
        <taxon>Deinococci</taxon>
        <taxon>Deinococcales</taxon>
        <taxon>Deinococcaceae</taxon>
        <taxon>Deinococcus</taxon>
    </lineage>
</organism>
<keyword evidence="1" id="KW-0732">Signal</keyword>
<reference evidence="2 3" key="1">
    <citation type="submission" date="2020-08" db="EMBL/GenBank/DDBJ databases">
        <title>Genomic Encyclopedia of Type Strains, Phase IV (KMG-IV): sequencing the most valuable type-strain genomes for metagenomic binning, comparative biology and taxonomic classification.</title>
        <authorList>
            <person name="Goeker M."/>
        </authorList>
    </citation>
    <scope>NUCLEOTIDE SEQUENCE [LARGE SCALE GENOMIC DNA]</scope>
    <source>
        <strain evidence="2 3">DSM 12027</strain>
    </source>
</reference>
<protein>
    <submittedName>
        <fullName evidence="2">Uncharacterized protein</fullName>
    </submittedName>
</protein>
<dbReference type="RefSeq" id="WP_156122909.1">
    <property type="nucleotide sequence ID" value="NZ_JACHEW010000006.1"/>
</dbReference>
<feature type="chain" id="PRO_5045834315" evidence="1">
    <location>
        <begin position="23"/>
        <end position="47"/>
    </location>
</feature>
<feature type="signal peptide" evidence="1">
    <location>
        <begin position="1"/>
        <end position="22"/>
    </location>
</feature>
<proteinExistence type="predicted"/>
<name>A0ABR6NQT9_9DEIO</name>
<evidence type="ECO:0000313" key="3">
    <source>
        <dbReference type="Proteomes" id="UP000629870"/>
    </source>
</evidence>
<dbReference type="Proteomes" id="UP000629870">
    <property type="component" value="Unassembled WGS sequence"/>
</dbReference>
<dbReference type="EMBL" id="JACHEW010000006">
    <property type="protein sequence ID" value="MBB6016401.1"/>
    <property type="molecule type" value="Genomic_DNA"/>
</dbReference>
<comment type="caution">
    <text evidence="2">The sequence shown here is derived from an EMBL/GenBank/DDBJ whole genome shotgun (WGS) entry which is preliminary data.</text>
</comment>